<evidence type="ECO:0000256" key="1">
    <source>
        <dbReference type="SAM" id="MobiDB-lite"/>
    </source>
</evidence>
<dbReference type="OrthoDB" id="3930286at2759"/>
<proteinExistence type="predicted"/>
<gene>
    <name evidence="2" type="ORF">B0A50_03296</name>
</gene>
<dbReference type="AlphaFoldDB" id="A0A4U0U426"/>
<sequence length="324" mass="36915">MDGPDAIDGPDAKKYNSIHVYIVDDPDRNPTQQRGRALTHLVEKPDIHKWSCKVATDFFTKYGSAVIHPVCFPSGTTETAYFQFWTQELGKLTSDDLMIIYYHGEAGGQDEEWSWRFTGYPKREVNAYRLLRTINESTVDCLMLLDCFIQTRFTDKQKKLSRVNGHTEIIARGARMQDSHGKALASEGDFTEALFGNLTGYLVDLLEGERKKTVAPTFFLKIMARDKSMYSNPLRIWFSRPQAGRSQPVFRFLIYPDMTRKDGCMKIYRAQIQGEKEVEEDEGIQDMESEAGVVEKEAREGRGIFCSPPPEDVRAEGAHTALLE</sequence>
<evidence type="ECO:0000313" key="2">
    <source>
        <dbReference type="EMBL" id="TKA28885.1"/>
    </source>
</evidence>
<accession>A0A4U0U426</accession>
<dbReference type="EMBL" id="NAJL01000016">
    <property type="protein sequence ID" value="TKA28885.1"/>
    <property type="molecule type" value="Genomic_DNA"/>
</dbReference>
<dbReference type="Proteomes" id="UP000308549">
    <property type="component" value="Unassembled WGS sequence"/>
</dbReference>
<protein>
    <submittedName>
        <fullName evidence="2">Uncharacterized protein</fullName>
    </submittedName>
</protein>
<organism evidence="2 3">
    <name type="scientific">Salinomyces thailandicus</name>
    <dbReference type="NCBI Taxonomy" id="706561"/>
    <lineage>
        <taxon>Eukaryota</taxon>
        <taxon>Fungi</taxon>
        <taxon>Dikarya</taxon>
        <taxon>Ascomycota</taxon>
        <taxon>Pezizomycotina</taxon>
        <taxon>Dothideomycetes</taxon>
        <taxon>Dothideomycetidae</taxon>
        <taxon>Mycosphaerellales</taxon>
        <taxon>Teratosphaeriaceae</taxon>
        <taxon>Salinomyces</taxon>
    </lineage>
</organism>
<name>A0A4U0U426_9PEZI</name>
<comment type="caution">
    <text evidence="2">The sequence shown here is derived from an EMBL/GenBank/DDBJ whole genome shotgun (WGS) entry which is preliminary data.</text>
</comment>
<reference evidence="2 3" key="1">
    <citation type="submission" date="2017-03" db="EMBL/GenBank/DDBJ databases">
        <title>Genomes of endolithic fungi from Antarctica.</title>
        <authorList>
            <person name="Coleine C."/>
            <person name="Masonjones S."/>
            <person name="Stajich J.E."/>
        </authorList>
    </citation>
    <scope>NUCLEOTIDE SEQUENCE [LARGE SCALE GENOMIC DNA]</scope>
    <source>
        <strain evidence="2 3">CCFEE 6315</strain>
    </source>
</reference>
<keyword evidence="3" id="KW-1185">Reference proteome</keyword>
<feature type="region of interest" description="Disordered" evidence="1">
    <location>
        <begin position="299"/>
        <end position="324"/>
    </location>
</feature>
<evidence type="ECO:0000313" key="3">
    <source>
        <dbReference type="Proteomes" id="UP000308549"/>
    </source>
</evidence>